<name>A0AAV7VW82_PLEWA</name>
<dbReference type="EMBL" id="JANPWB010000002">
    <property type="protein sequence ID" value="KAJ1205938.1"/>
    <property type="molecule type" value="Genomic_DNA"/>
</dbReference>
<reference evidence="1" key="1">
    <citation type="journal article" date="2022" name="bioRxiv">
        <title>Sequencing and chromosome-scale assembly of the giantPleurodeles waltlgenome.</title>
        <authorList>
            <person name="Brown T."/>
            <person name="Elewa A."/>
            <person name="Iarovenko S."/>
            <person name="Subramanian E."/>
            <person name="Araus A.J."/>
            <person name="Petzold A."/>
            <person name="Susuki M."/>
            <person name="Suzuki K.-i.T."/>
            <person name="Hayashi T."/>
            <person name="Toyoda A."/>
            <person name="Oliveira C."/>
            <person name="Osipova E."/>
            <person name="Leigh N.D."/>
            <person name="Simon A."/>
            <person name="Yun M.H."/>
        </authorList>
    </citation>
    <scope>NUCLEOTIDE SEQUENCE</scope>
    <source>
        <strain evidence="1">20211129_DDA</strain>
        <tissue evidence="1">Liver</tissue>
    </source>
</reference>
<keyword evidence="2" id="KW-1185">Reference proteome</keyword>
<dbReference type="Proteomes" id="UP001066276">
    <property type="component" value="Chromosome 1_2"/>
</dbReference>
<dbReference type="AlphaFoldDB" id="A0AAV7VW82"/>
<evidence type="ECO:0000313" key="2">
    <source>
        <dbReference type="Proteomes" id="UP001066276"/>
    </source>
</evidence>
<protein>
    <submittedName>
        <fullName evidence="1">Uncharacterized protein</fullName>
    </submittedName>
</protein>
<proteinExistence type="predicted"/>
<comment type="caution">
    <text evidence="1">The sequence shown here is derived from an EMBL/GenBank/DDBJ whole genome shotgun (WGS) entry which is preliminary data.</text>
</comment>
<accession>A0AAV7VW82</accession>
<organism evidence="1 2">
    <name type="scientific">Pleurodeles waltl</name>
    <name type="common">Iberian ribbed newt</name>
    <dbReference type="NCBI Taxonomy" id="8319"/>
    <lineage>
        <taxon>Eukaryota</taxon>
        <taxon>Metazoa</taxon>
        <taxon>Chordata</taxon>
        <taxon>Craniata</taxon>
        <taxon>Vertebrata</taxon>
        <taxon>Euteleostomi</taxon>
        <taxon>Amphibia</taxon>
        <taxon>Batrachia</taxon>
        <taxon>Caudata</taxon>
        <taxon>Salamandroidea</taxon>
        <taxon>Salamandridae</taxon>
        <taxon>Pleurodelinae</taxon>
        <taxon>Pleurodeles</taxon>
    </lineage>
</organism>
<evidence type="ECO:0000313" key="1">
    <source>
        <dbReference type="EMBL" id="KAJ1205938.1"/>
    </source>
</evidence>
<sequence length="164" mass="18917">MNPLAPPCWALDAPGDIKGKHDVKQANLTFERRKHKRLADMPLEALLRIDSQEPPPEPDISTMRRVFKHSLTAINTKIYLVTDSSDQLKDKFGKHDERLNQLLHQTLEIDDGPRSNEKLLQMERVLEVIHNKNERLEVRSQKCNLCILGVPESTEMGLIEDYQE</sequence>
<gene>
    <name evidence="1" type="ORF">NDU88_001357</name>
</gene>